<accession>A0ABV3S7N1</accession>
<dbReference type="Proteomes" id="UP001556653">
    <property type="component" value="Unassembled WGS sequence"/>
</dbReference>
<dbReference type="PANTHER" id="PTHR34290">
    <property type="entry name" value="SI:CH73-390P7.2"/>
    <property type="match status" value="1"/>
</dbReference>
<keyword evidence="1" id="KW-0472">Membrane</keyword>
<keyword evidence="1" id="KW-1133">Transmembrane helix</keyword>
<feature type="transmembrane region" description="Helical" evidence="1">
    <location>
        <begin position="79"/>
        <end position="99"/>
    </location>
</feature>
<dbReference type="PANTHER" id="PTHR34290:SF2">
    <property type="entry name" value="OS04G0668800 PROTEIN"/>
    <property type="match status" value="1"/>
</dbReference>
<dbReference type="RefSeq" id="WP_367966529.1">
    <property type="nucleotide sequence ID" value="NZ_JBAKFI010000010.1"/>
</dbReference>
<evidence type="ECO:0000256" key="1">
    <source>
        <dbReference type="SAM" id="Phobius"/>
    </source>
</evidence>
<gene>
    <name evidence="2" type="ORF">V6X64_03440</name>
</gene>
<dbReference type="InterPro" id="IPR044691">
    <property type="entry name" value="DCC1_Trx"/>
</dbReference>
<evidence type="ECO:0000313" key="2">
    <source>
        <dbReference type="EMBL" id="MEX0386050.1"/>
    </source>
</evidence>
<dbReference type="InterPro" id="IPR007263">
    <property type="entry name" value="DCC1-like"/>
</dbReference>
<sequence length="114" mass="13015">MKRLYYDGSCGMCRREIEHLRGRLEPELELVDISEPAFEPPAGYTFAAMMERIHLHDGERMQVGLPASLVYWRMAGGGFRLLAALLSLPGVFALANRAYNRWAAWRLRGRSCRS</sequence>
<evidence type="ECO:0000313" key="3">
    <source>
        <dbReference type="Proteomes" id="UP001556653"/>
    </source>
</evidence>
<dbReference type="Pfam" id="PF04134">
    <property type="entry name" value="DCC1-like"/>
    <property type="match status" value="1"/>
</dbReference>
<proteinExistence type="predicted"/>
<keyword evidence="1" id="KW-0812">Transmembrane</keyword>
<dbReference type="EMBL" id="JBAKFJ010000001">
    <property type="protein sequence ID" value="MEX0386050.1"/>
    <property type="molecule type" value="Genomic_DNA"/>
</dbReference>
<reference evidence="2 3" key="1">
    <citation type="submission" date="2024-02" db="EMBL/GenBank/DDBJ databases">
        <title>New especies of Spiribacter isolated from saline water.</title>
        <authorList>
            <person name="Leon M.J."/>
            <person name="De La Haba R."/>
            <person name="Sanchez-Porro C."/>
            <person name="Ventosa A."/>
        </authorList>
    </citation>
    <scope>NUCLEOTIDE SEQUENCE [LARGE SCALE GENOMIC DNA]</scope>
    <source>
        <strain evidence="3">ag22IC4-227</strain>
    </source>
</reference>
<organism evidence="2 3">
    <name type="scientific">Spiribacter onubensis</name>
    <dbReference type="NCBI Taxonomy" id="3122420"/>
    <lineage>
        <taxon>Bacteria</taxon>
        <taxon>Pseudomonadati</taxon>
        <taxon>Pseudomonadota</taxon>
        <taxon>Gammaproteobacteria</taxon>
        <taxon>Chromatiales</taxon>
        <taxon>Ectothiorhodospiraceae</taxon>
        <taxon>Spiribacter</taxon>
    </lineage>
</organism>
<keyword evidence="3" id="KW-1185">Reference proteome</keyword>
<name>A0ABV3S7N1_9GAMM</name>
<protein>
    <submittedName>
        <fullName evidence="2">DUF393 domain-containing protein</fullName>
    </submittedName>
</protein>
<comment type="caution">
    <text evidence="2">The sequence shown here is derived from an EMBL/GenBank/DDBJ whole genome shotgun (WGS) entry which is preliminary data.</text>
</comment>